<feature type="domain" description="Apple" evidence="19">
    <location>
        <begin position="336"/>
        <end position="422"/>
    </location>
</feature>
<dbReference type="InterPro" id="IPR011009">
    <property type="entry name" value="Kinase-like_dom_sf"/>
</dbReference>
<dbReference type="GO" id="GO:0106310">
    <property type="term" value="F:protein serine kinase activity"/>
    <property type="evidence" value="ECO:0007669"/>
    <property type="project" value="RHEA"/>
</dbReference>
<dbReference type="AlphaFoldDB" id="A0A0B2PLC0"/>
<evidence type="ECO:0000256" key="16">
    <source>
        <dbReference type="SAM" id="Phobius"/>
    </source>
</evidence>
<dbReference type="InterPro" id="IPR024171">
    <property type="entry name" value="SRK-like_kinase"/>
</dbReference>
<evidence type="ECO:0000256" key="8">
    <source>
        <dbReference type="ARBA" id="ARBA00022777"/>
    </source>
</evidence>
<dbReference type="PROSITE" id="PS00108">
    <property type="entry name" value="PROTEIN_KINASE_ST"/>
    <property type="match status" value="1"/>
</dbReference>
<comment type="catalytic activity">
    <reaction evidence="14 15">
        <text>L-seryl-[protein] + ATP = O-phospho-L-seryl-[protein] + ADP + H(+)</text>
        <dbReference type="Rhea" id="RHEA:17989"/>
        <dbReference type="Rhea" id="RHEA-COMP:9863"/>
        <dbReference type="Rhea" id="RHEA-COMP:11604"/>
        <dbReference type="ChEBI" id="CHEBI:15378"/>
        <dbReference type="ChEBI" id="CHEBI:29999"/>
        <dbReference type="ChEBI" id="CHEBI:30616"/>
        <dbReference type="ChEBI" id="CHEBI:83421"/>
        <dbReference type="ChEBI" id="CHEBI:456216"/>
        <dbReference type="EC" id="2.7.11.1"/>
    </reaction>
</comment>
<dbReference type="GO" id="GO:0004674">
    <property type="term" value="F:protein serine/threonine kinase activity"/>
    <property type="evidence" value="ECO:0007669"/>
    <property type="project" value="UniProtKB-KW"/>
</dbReference>
<dbReference type="GO" id="GO:0005886">
    <property type="term" value="C:plasma membrane"/>
    <property type="evidence" value="ECO:0007669"/>
    <property type="project" value="UniProtKB-SubCell"/>
</dbReference>
<dbReference type="SUPFAM" id="SSF51110">
    <property type="entry name" value="alpha-D-mannose-specific plant lectins"/>
    <property type="match status" value="1"/>
</dbReference>
<evidence type="ECO:0000256" key="9">
    <source>
        <dbReference type="ARBA" id="ARBA00022840"/>
    </source>
</evidence>
<dbReference type="PANTHER" id="PTHR27002">
    <property type="entry name" value="RECEPTOR-LIKE SERINE/THREONINE-PROTEIN KINASE SD1-8"/>
    <property type="match status" value="1"/>
</dbReference>
<keyword evidence="8 15" id="KW-0418">Kinase</keyword>
<evidence type="ECO:0000256" key="10">
    <source>
        <dbReference type="ARBA" id="ARBA00023157"/>
    </source>
</evidence>
<dbReference type="InterPro" id="IPR000858">
    <property type="entry name" value="S_locus_glycoprot_dom"/>
</dbReference>
<dbReference type="Pfam" id="PF00954">
    <property type="entry name" value="S_locus_glycop"/>
    <property type="match status" value="1"/>
</dbReference>
<keyword evidence="16" id="KW-0812">Transmembrane</keyword>
<dbReference type="InterPro" id="IPR003609">
    <property type="entry name" value="Pan_app"/>
</dbReference>
<keyword evidence="11 20" id="KW-0675">Receptor</keyword>
<dbReference type="SMART" id="SM00108">
    <property type="entry name" value="B_lectin"/>
    <property type="match status" value="1"/>
</dbReference>
<keyword evidence="10" id="KW-1015">Disulfide bond</keyword>
<accession>A0A0B2PLC0</accession>
<keyword evidence="16" id="KW-1133">Transmembrane helix</keyword>
<dbReference type="Pfam" id="PF01453">
    <property type="entry name" value="B_lectin"/>
    <property type="match status" value="1"/>
</dbReference>
<keyword evidence="4 15" id="KW-0808">Transferase</keyword>
<evidence type="ECO:0000256" key="1">
    <source>
        <dbReference type="ARBA" id="ARBA00004251"/>
    </source>
</evidence>
<dbReference type="EC" id="2.7.11.1" evidence="15"/>
<dbReference type="CDD" id="cd00028">
    <property type="entry name" value="B_lectin"/>
    <property type="match status" value="1"/>
</dbReference>
<dbReference type="InterPro" id="IPR000719">
    <property type="entry name" value="Prot_kinase_dom"/>
</dbReference>
<evidence type="ECO:0000256" key="13">
    <source>
        <dbReference type="ARBA" id="ARBA00047899"/>
    </source>
</evidence>
<dbReference type="Gene3D" id="3.30.200.20">
    <property type="entry name" value="Phosphorylase Kinase, domain 1"/>
    <property type="match status" value="1"/>
</dbReference>
<feature type="transmembrane region" description="Helical" evidence="16">
    <location>
        <begin position="434"/>
        <end position="456"/>
    </location>
</feature>
<dbReference type="Proteomes" id="UP000053555">
    <property type="component" value="Unassembled WGS sequence"/>
</dbReference>
<dbReference type="PIRSF" id="PIRSF000641">
    <property type="entry name" value="SRK"/>
    <property type="match status" value="1"/>
</dbReference>
<evidence type="ECO:0000256" key="2">
    <source>
        <dbReference type="ARBA" id="ARBA00022475"/>
    </source>
</evidence>
<evidence type="ECO:0000313" key="20">
    <source>
        <dbReference type="EMBL" id="KHN08372.1"/>
    </source>
</evidence>
<feature type="domain" description="Bulb-type lectin" evidence="18">
    <location>
        <begin position="13"/>
        <end position="142"/>
    </location>
</feature>
<dbReference type="FunFam" id="3.30.200.20:FF:000195">
    <property type="entry name" value="G-type lectin S-receptor-like serine/threonine-protein kinase"/>
    <property type="match status" value="1"/>
</dbReference>
<evidence type="ECO:0000256" key="14">
    <source>
        <dbReference type="ARBA" id="ARBA00048679"/>
    </source>
</evidence>
<dbReference type="SUPFAM" id="SSF56112">
    <property type="entry name" value="Protein kinase-like (PK-like)"/>
    <property type="match status" value="1"/>
</dbReference>
<keyword evidence="6 20" id="KW-0430">Lectin</keyword>
<keyword evidence="12" id="KW-0325">Glycoprotein</keyword>
<dbReference type="GO" id="GO:0005524">
    <property type="term" value="F:ATP binding"/>
    <property type="evidence" value="ECO:0007669"/>
    <property type="project" value="UniProtKB-KW"/>
</dbReference>
<keyword evidence="16" id="KW-0472">Membrane</keyword>
<dbReference type="InterPro" id="IPR036426">
    <property type="entry name" value="Bulb-type_lectin_dom_sf"/>
</dbReference>
<dbReference type="InterPro" id="IPR008271">
    <property type="entry name" value="Ser/Thr_kinase_AS"/>
</dbReference>
<dbReference type="Gene3D" id="1.10.510.10">
    <property type="entry name" value="Transferase(Phosphotransferase) domain 1"/>
    <property type="match status" value="1"/>
</dbReference>
<evidence type="ECO:0000256" key="6">
    <source>
        <dbReference type="ARBA" id="ARBA00022734"/>
    </source>
</evidence>
<dbReference type="GO" id="GO:0030246">
    <property type="term" value="F:carbohydrate binding"/>
    <property type="evidence" value="ECO:0007669"/>
    <property type="project" value="UniProtKB-KW"/>
</dbReference>
<dbReference type="Pfam" id="PF08276">
    <property type="entry name" value="PAN_2"/>
    <property type="match status" value="1"/>
</dbReference>
<comment type="similarity">
    <text evidence="15">Belongs to the protein kinase superfamily. Ser/Thr protein kinase family.</text>
</comment>
<dbReference type="Gene3D" id="2.90.10.10">
    <property type="entry name" value="Bulb-type lectin domain"/>
    <property type="match status" value="1"/>
</dbReference>
<dbReference type="CDD" id="cd14066">
    <property type="entry name" value="STKc_IRAK"/>
    <property type="match status" value="1"/>
</dbReference>
<name>A0A0B2PLC0_GLYSO</name>
<dbReference type="PROSITE" id="PS50011">
    <property type="entry name" value="PROTEIN_KINASE_DOM"/>
    <property type="match status" value="1"/>
</dbReference>
<gene>
    <name evidence="20" type="ORF">glysoja_040829</name>
</gene>
<comment type="subcellular location">
    <subcellularLocation>
        <location evidence="1">Cell membrane</location>
        <topology evidence="1">Single-pass type I membrane protein</topology>
    </subcellularLocation>
</comment>
<keyword evidence="5" id="KW-0732">Signal</keyword>
<evidence type="ECO:0000259" key="19">
    <source>
        <dbReference type="PROSITE" id="PS50948"/>
    </source>
</evidence>
<evidence type="ECO:0000256" key="5">
    <source>
        <dbReference type="ARBA" id="ARBA00022729"/>
    </source>
</evidence>
<evidence type="ECO:0000256" key="7">
    <source>
        <dbReference type="ARBA" id="ARBA00022741"/>
    </source>
</evidence>
<evidence type="ECO:0000256" key="3">
    <source>
        <dbReference type="ARBA" id="ARBA00022527"/>
    </source>
</evidence>
<keyword evidence="7 15" id="KW-0547">Nucleotide-binding</keyword>
<dbReference type="PROSITE" id="PS50927">
    <property type="entry name" value="BULB_LECTIN"/>
    <property type="match status" value="1"/>
</dbReference>
<comment type="catalytic activity">
    <reaction evidence="13 15">
        <text>L-threonyl-[protein] + ATP = O-phospho-L-threonyl-[protein] + ADP + H(+)</text>
        <dbReference type="Rhea" id="RHEA:46608"/>
        <dbReference type="Rhea" id="RHEA-COMP:11060"/>
        <dbReference type="Rhea" id="RHEA-COMP:11605"/>
        <dbReference type="ChEBI" id="CHEBI:15378"/>
        <dbReference type="ChEBI" id="CHEBI:30013"/>
        <dbReference type="ChEBI" id="CHEBI:30616"/>
        <dbReference type="ChEBI" id="CHEBI:61977"/>
        <dbReference type="ChEBI" id="CHEBI:456216"/>
        <dbReference type="EC" id="2.7.11.1"/>
    </reaction>
</comment>
<dbReference type="CDD" id="cd01098">
    <property type="entry name" value="PAN_AP_plant"/>
    <property type="match status" value="1"/>
</dbReference>
<dbReference type="SMART" id="SM00473">
    <property type="entry name" value="PAN_AP"/>
    <property type="match status" value="1"/>
</dbReference>
<reference evidence="20" key="1">
    <citation type="submission" date="2014-07" db="EMBL/GenBank/DDBJ databases">
        <title>Identification of a novel salt tolerance gene in wild soybean by whole-genome sequencing.</title>
        <authorList>
            <person name="Lam H.-M."/>
            <person name="Qi X."/>
            <person name="Li M.-W."/>
            <person name="Liu X."/>
            <person name="Xie M."/>
            <person name="Ni M."/>
            <person name="Xu X."/>
        </authorList>
    </citation>
    <scope>NUCLEOTIDE SEQUENCE [LARGE SCALE GENOMIC DNA]</scope>
    <source>
        <tissue evidence="20">Root</tissue>
    </source>
</reference>
<dbReference type="FunFam" id="2.90.10.10:FF:000001">
    <property type="entry name" value="G-type lectin S-receptor-like serine/threonine-protein kinase"/>
    <property type="match status" value="1"/>
</dbReference>
<protein>
    <recommendedName>
        <fullName evidence="15">Receptor-like serine/threonine-protein kinase</fullName>
        <ecNumber evidence="15">2.7.11.1</ecNumber>
    </recommendedName>
</protein>
<dbReference type="InterPro" id="IPR001245">
    <property type="entry name" value="Ser-Thr/Tyr_kinase_cat_dom"/>
</dbReference>
<organism evidence="20">
    <name type="scientific">Glycine soja</name>
    <name type="common">Wild soybean</name>
    <dbReference type="NCBI Taxonomy" id="3848"/>
    <lineage>
        <taxon>Eukaryota</taxon>
        <taxon>Viridiplantae</taxon>
        <taxon>Streptophyta</taxon>
        <taxon>Embryophyta</taxon>
        <taxon>Tracheophyta</taxon>
        <taxon>Spermatophyta</taxon>
        <taxon>Magnoliopsida</taxon>
        <taxon>eudicotyledons</taxon>
        <taxon>Gunneridae</taxon>
        <taxon>Pentapetalae</taxon>
        <taxon>rosids</taxon>
        <taxon>fabids</taxon>
        <taxon>Fabales</taxon>
        <taxon>Fabaceae</taxon>
        <taxon>Papilionoideae</taxon>
        <taxon>50 kb inversion clade</taxon>
        <taxon>NPAAA clade</taxon>
        <taxon>indigoferoid/millettioid clade</taxon>
        <taxon>Phaseoleae</taxon>
        <taxon>Glycine</taxon>
        <taxon>Glycine subgen. Soja</taxon>
    </lineage>
</organism>
<dbReference type="InterPro" id="IPR001480">
    <property type="entry name" value="Bulb-type_lectin_dom"/>
</dbReference>
<evidence type="ECO:0000259" key="18">
    <source>
        <dbReference type="PROSITE" id="PS50927"/>
    </source>
</evidence>
<feature type="domain" description="Protein kinase" evidence="17">
    <location>
        <begin position="502"/>
        <end position="778"/>
    </location>
</feature>
<sequence length="871" mass="98958">MLFLFSSKISSESDTLTQLQPLHDGATLVSKEGTFELGFFSPGSSTNRYLGIWFKNIPLKTVIWVANRNYPIINKNTSTYTNTNTKLTITKDGNLTLLTANNTHHWSTNATTKSVNAVAQLLDSGNLILREEKDNTNSQNYLWQSFDYPSDTLLPGMKLGWEVTTEALNLNRYLTAWNNWEDPSSGQFAYGVARSSIPEMQLRNGSSVFYRSGPWNGFRFSATPIPKHRSLVNLNFVDTTKESYYQIFPRNRSLLIRTVVNQTVSTLQRFFWDEESQNWKLELVIPRDDFCSYNHCGSFGYCAVKDNSSVCECLPGFEPKSPWTQGCVHSRKTWMCKEKNNDGFIKISNMKVPDTKTSCMNRSMTIEECKAKCWENCSCTAYANSDITESGSSYSGCIIWFGDLLDLRQIPDAGQDLYVRIDIFKVDKYGSKKVMVVVASIVSSIIAMLVVLKFVYWRNKTKFRSEVIIKTKGKTNESEDEDLELPLFDFDFDTIVCATSDFSSDNMLGQGGFGPVYRGTLPDGQDIAVKRLSDTSVQGLNEFKNEVILCSKLQHRNLVKVLGYCIEEQEKLLIYEYMSNKSLNFFLFDTSQSKLLDWPRRLDIIGSIARGLLYLHQDSRLRIIHRDLKSSNILLDDDMNPKISDFGLARMCRGDQIEGTTRRVVGTYGYMSPEYAIGGVFSIKSDVFSFGVILLEVLSGKRNKEFSYSSQNYNLIGHAWRCWKECIPMEFIDACLGDSYIQSEALRCIHIGLLCVQHQPRDTDTTSVVTMLSSESVLPQPKKLNDVVIVNGVTVKRLCPSQNPRAENMGEVERRLFLSLSDVASLSLDLNTKMLYIDEVLVEEDAEHKSMVAFFLHEKIQISIDYYGELL</sequence>
<evidence type="ECO:0000256" key="15">
    <source>
        <dbReference type="PIRNR" id="PIRNR000641"/>
    </source>
</evidence>
<dbReference type="PANTHER" id="PTHR27002:SF837">
    <property type="entry name" value="RECEPTOR-LIKE SERINE_THREONINE-PROTEIN KINASE"/>
    <property type="match status" value="1"/>
</dbReference>
<dbReference type="GO" id="GO:0045087">
    <property type="term" value="P:innate immune response"/>
    <property type="evidence" value="ECO:0007669"/>
    <property type="project" value="UniProtKB-ARBA"/>
</dbReference>
<keyword evidence="3 15" id="KW-0723">Serine/threonine-protein kinase</keyword>
<keyword evidence="9 15" id="KW-0067">ATP-binding</keyword>
<dbReference type="SMART" id="SM00220">
    <property type="entry name" value="S_TKc"/>
    <property type="match status" value="1"/>
</dbReference>
<dbReference type="Pfam" id="PF07714">
    <property type="entry name" value="PK_Tyr_Ser-Thr"/>
    <property type="match status" value="1"/>
</dbReference>
<evidence type="ECO:0000256" key="12">
    <source>
        <dbReference type="ARBA" id="ARBA00023180"/>
    </source>
</evidence>
<evidence type="ECO:0000256" key="4">
    <source>
        <dbReference type="ARBA" id="ARBA00022679"/>
    </source>
</evidence>
<dbReference type="EMBL" id="KN665951">
    <property type="protein sequence ID" value="KHN08372.1"/>
    <property type="molecule type" value="Genomic_DNA"/>
</dbReference>
<evidence type="ECO:0000259" key="17">
    <source>
        <dbReference type="PROSITE" id="PS50011"/>
    </source>
</evidence>
<evidence type="ECO:0000256" key="11">
    <source>
        <dbReference type="ARBA" id="ARBA00023170"/>
    </source>
</evidence>
<dbReference type="FunFam" id="1.10.510.10:FF:000345">
    <property type="entry name" value="G-type lectin S-receptor-like serine/threonine-protein kinase"/>
    <property type="match status" value="1"/>
</dbReference>
<dbReference type="PROSITE" id="PS50948">
    <property type="entry name" value="PAN"/>
    <property type="match status" value="1"/>
</dbReference>
<proteinExistence type="inferred from homology"/>
<dbReference type="GO" id="GO:0048544">
    <property type="term" value="P:recognition of pollen"/>
    <property type="evidence" value="ECO:0007669"/>
    <property type="project" value="InterPro"/>
</dbReference>
<keyword evidence="2" id="KW-1003">Cell membrane</keyword>